<evidence type="ECO:0000313" key="1">
    <source>
        <dbReference type="EMBL" id="KAF2468023.1"/>
    </source>
</evidence>
<proteinExistence type="predicted"/>
<dbReference type="EMBL" id="MU003518">
    <property type="protein sequence ID" value="KAF2468023.1"/>
    <property type="molecule type" value="Genomic_DNA"/>
</dbReference>
<gene>
    <name evidence="1" type="ORF">BDR25DRAFT_316614</name>
</gene>
<name>A0ACB6QN60_9PLEO</name>
<keyword evidence="2" id="KW-1185">Reference proteome</keyword>
<dbReference type="Proteomes" id="UP000799755">
    <property type="component" value="Unassembled WGS sequence"/>
</dbReference>
<reference evidence="1" key="1">
    <citation type="journal article" date="2020" name="Stud. Mycol.">
        <title>101 Dothideomycetes genomes: a test case for predicting lifestyles and emergence of pathogens.</title>
        <authorList>
            <person name="Haridas S."/>
            <person name="Albert R."/>
            <person name="Binder M."/>
            <person name="Bloem J."/>
            <person name="Labutti K."/>
            <person name="Salamov A."/>
            <person name="Andreopoulos B."/>
            <person name="Baker S."/>
            <person name="Barry K."/>
            <person name="Bills G."/>
            <person name="Bluhm B."/>
            <person name="Cannon C."/>
            <person name="Castanera R."/>
            <person name="Culley D."/>
            <person name="Daum C."/>
            <person name="Ezra D."/>
            <person name="Gonzalez J."/>
            <person name="Henrissat B."/>
            <person name="Kuo A."/>
            <person name="Liang C."/>
            <person name="Lipzen A."/>
            <person name="Lutzoni F."/>
            <person name="Magnuson J."/>
            <person name="Mondo S."/>
            <person name="Nolan M."/>
            <person name="Ohm R."/>
            <person name="Pangilinan J."/>
            <person name="Park H.-J."/>
            <person name="Ramirez L."/>
            <person name="Alfaro M."/>
            <person name="Sun H."/>
            <person name="Tritt A."/>
            <person name="Yoshinaga Y."/>
            <person name="Zwiers L.-H."/>
            <person name="Turgeon B."/>
            <person name="Goodwin S."/>
            <person name="Spatafora J."/>
            <person name="Crous P."/>
            <person name="Grigoriev I."/>
        </authorList>
    </citation>
    <scope>NUCLEOTIDE SEQUENCE</scope>
    <source>
        <strain evidence="1">ATCC 200398</strain>
    </source>
</reference>
<organism evidence="1 2">
    <name type="scientific">Lindgomyces ingoldianus</name>
    <dbReference type="NCBI Taxonomy" id="673940"/>
    <lineage>
        <taxon>Eukaryota</taxon>
        <taxon>Fungi</taxon>
        <taxon>Dikarya</taxon>
        <taxon>Ascomycota</taxon>
        <taxon>Pezizomycotina</taxon>
        <taxon>Dothideomycetes</taxon>
        <taxon>Pleosporomycetidae</taxon>
        <taxon>Pleosporales</taxon>
        <taxon>Lindgomycetaceae</taxon>
        <taxon>Lindgomyces</taxon>
    </lineage>
</organism>
<sequence length="152" mass="17914">MTLDFKPLSLAPLRKKTRRQNESSILQKLVVVLYQPKRNAKFNLRPHLVQYPHTFNENRFEIFIHYGSYSYKSDRSPFPRGLPLCLLTRKQILYEAIKEFYQKARLANYTEPDEHDESYKSTNDLISLSRFREVGHSYITDAIALSVKGIED</sequence>
<comment type="caution">
    <text evidence="1">The sequence shown here is derived from an EMBL/GenBank/DDBJ whole genome shotgun (WGS) entry which is preliminary data.</text>
</comment>
<protein>
    <submittedName>
        <fullName evidence="1">Uncharacterized protein</fullName>
    </submittedName>
</protein>
<accession>A0ACB6QN60</accession>
<evidence type="ECO:0000313" key="2">
    <source>
        <dbReference type="Proteomes" id="UP000799755"/>
    </source>
</evidence>